<proteinExistence type="predicted"/>
<dbReference type="AlphaFoldDB" id="A0A1D3K8N3"/>
<accession>A0A1D3K8N3</accession>
<sequence>MRLRTTTESDTYAYATSPLNFGGVEKEDLLFWMIPMAISNNIMDDPFYAFAVGCFCLWLYKRLTANTPPGHMVLRLSIAMGQLENGDLATMYPAVRNVARALNRFLTNLWLEAGLLPSPTYCNRYEP</sequence>
<dbReference type="EMBL" id="LT599584">
    <property type="protein sequence ID" value="SBW84677.1"/>
    <property type="molecule type" value="Genomic_DNA"/>
</dbReference>
<gene>
    <name evidence="1" type="ORF">PVE_R2G0651</name>
</gene>
<evidence type="ECO:0000313" key="1">
    <source>
        <dbReference type="EMBL" id="SBW84677.1"/>
    </source>
</evidence>
<reference evidence="2" key="1">
    <citation type="submission" date="2016-07" db="EMBL/GenBank/DDBJ databases">
        <authorList>
            <person name="Florea S."/>
            <person name="Webb J.S."/>
            <person name="Jaromczyk J."/>
            <person name="Schardl C.L."/>
        </authorList>
    </citation>
    <scope>NUCLEOTIDE SEQUENCE [LARGE SCALE GENOMIC DNA]</scope>
    <source>
        <strain evidence="2">1YdBTEX2</strain>
    </source>
</reference>
<dbReference type="Proteomes" id="UP000245431">
    <property type="component" value="Chromosome PVE_r2"/>
</dbReference>
<evidence type="ECO:0000313" key="2">
    <source>
        <dbReference type="Proteomes" id="UP000245431"/>
    </source>
</evidence>
<organism evidence="1 2">
    <name type="scientific">Pseudomonas veronii 1YdBTEX2</name>
    <dbReference type="NCBI Taxonomy" id="1295141"/>
    <lineage>
        <taxon>Bacteria</taxon>
        <taxon>Pseudomonadati</taxon>
        <taxon>Pseudomonadota</taxon>
        <taxon>Gammaproteobacteria</taxon>
        <taxon>Pseudomonadales</taxon>
        <taxon>Pseudomonadaceae</taxon>
        <taxon>Pseudomonas</taxon>
    </lineage>
</organism>
<protein>
    <submittedName>
        <fullName evidence="1">Uncharacterized protein</fullName>
    </submittedName>
</protein>
<name>A0A1D3K8N3_PSEVE</name>